<feature type="compositionally biased region" description="Basic and acidic residues" evidence="1">
    <location>
        <begin position="106"/>
        <end position="122"/>
    </location>
</feature>
<evidence type="ECO:0000256" key="1">
    <source>
        <dbReference type="SAM" id="MobiDB-lite"/>
    </source>
</evidence>
<dbReference type="EMBL" id="CADCTK010000479">
    <property type="protein sequence ID" value="CAA9255856.1"/>
    <property type="molecule type" value="Genomic_DNA"/>
</dbReference>
<protein>
    <submittedName>
        <fullName evidence="2">Uncharacterized protein</fullName>
    </submittedName>
</protein>
<gene>
    <name evidence="2" type="ORF">AVDCRST_MAG26-2096</name>
</gene>
<evidence type="ECO:0000313" key="2">
    <source>
        <dbReference type="EMBL" id="CAA9255856.1"/>
    </source>
</evidence>
<dbReference type="AlphaFoldDB" id="A0A6J4IP02"/>
<feature type="region of interest" description="Disordered" evidence="1">
    <location>
        <begin position="104"/>
        <end position="128"/>
    </location>
</feature>
<proteinExistence type="predicted"/>
<organism evidence="2">
    <name type="scientific">uncultured Chloroflexia bacterium</name>
    <dbReference type="NCBI Taxonomy" id="1672391"/>
    <lineage>
        <taxon>Bacteria</taxon>
        <taxon>Bacillati</taxon>
        <taxon>Chloroflexota</taxon>
        <taxon>Chloroflexia</taxon>
        <taxon>environmental samples</taxon>
    </lineage>
</organism>
<reference evidence="2" key="1">
    <citation type="submission" date="2020-02" db="EMBL/GenBank/DDBJ databases">
        <authorList>
            <person name="Meier V. D."/>
        </authorList>
    </citation>
    <scope>NUCLEOTIDE SEQUENCE</scope>
    <source>
        <strain evidence="2">AVDCRST_MAG26</strain>
    </source>
</reference>
<sequence>MKIRQHPRMKDIAIGDEVLHHGPHVYAQVVEVFPAAVCVKLALFEARHMRIALHPQLWRADEIENLSICRYCGGRDALVIEYSAGIPYRACRTCESLLDPALTAGDRSRASGEGRTTNDERPGLSAIG</sequence>
<name>A0A6J4IP02_9CHLR</name>
<accession>A0A6J4IP02</accession>